<keyword evidence="2 11" id="KW-0808">Transferase</keyword>
<evidence type="ECO:0000256" key="11">
    <source>
        <dbReference type="RuleBase" id="RU079119"/>
    </source>
</evidence>
<evidence type="ECO:0000259" key="13">
    <source>
        <dbReference type="Pfam" id="PF01529"/>
    </source>
</evidence>
<feature type="transmembrane region" description="Helical" evidence="11">
    <location>
        <begin position="15"/>
        <end position="32"/>
    </location>
</feature>
<evidence type="ECO:0000256" key="12">
    <source>
        <dbReference type="SAM" id="MobiDB-lite"/>
    </source>
</evidence>
<dbReference type="InterPro" id="IPR039859">
    <property type="entry name" value="PFA4/ZDH16/20/ERF2-like"/>
</dbReference>
<dbReference type="Pfam" id="PF01529">
    <property type="entry name" value="DHHC"/>
    <property type="match status" value="1"/>
</dbReference>
<dbReference type="AlphaFoldDB" id="A0AA39U6V7"/>
<evidence type="ECO:0000256" key="9">
    <source>
        <dbReference type="ARBA" id="ARBA00038298"/>
    </source>
</evidence>
<accession>A0AA39U6V7</accession>
<dbReference type="GO" id="GO:0016020">
    <property type="term" value="C:membrane"/>
    <property type="evidence" value="ECO:0007669"/>
    <property type="project" value="UniProtKB-SubCell"/>
</dbReference>
<dbReference type="Proteomes" id="UP001174934">
    <property type="component" value="Unassembled WGS sequence"/>
</dbReference>
<comment type="catalytic activity">
    <reaction evidence="10 11">
        <text>L-cysteinyl-[protein] + hexadecanoyl-CoA = S-hexadecanoyl-L-cysteinyl-[protein] + CoA</text>
        <dbReference type="Rhea" id="RHEA:36683"/>
        <dbReference type="Rhea" id="RHEA-COMP:10131"/>
        <dbReference type="Rhea" id="RHEA-COMP:11032"/>
        <dbReference type="ChEBI" id="CHEBI:29950"/>
        <dbReference type="ChEBI" id="CHEBI:57287"/>
        <dbReference type="ChEBI" id="CHEBI:57379"/>
        <dbReference type="ChEBI" id="CHEBI:74151"/>
        <dbReference type="EC" id="2.3.1.225"/>
    </reaction>
</comment>
<feature type="transmembrane region" description="Helical" evidence="11">
    <location>
        <begin position="226"/>
        <end position="245"/>
    </location>
</feature>
<keyword evidence="15" id="KW-1185">Reference proteome</keyword>
<keyword evidence="5 11" id="KW-0472">Membrane</keyword>
<keyword evidence="6" id="KW-0564">Palmitate</keyword>
<evidence type="ECO:0000256" key="7">
    <source>
        <dbReference type="ARBA" id="ARBA00023288"/>
    </source>
</evidence>
<dbReference type="PANTHER" id="PTHR22883:SF23">
    <property type="entry name" value="PALMITOYLTRANSFERASE ZDHHC6"/>
    <property type="match status" value="1"/>
</dbReference>
<feature type="transmembrane region" description="Helical" evidence="11">
    <location>
        <begin position="195"/>
        <end position="214"/>
    </location>
</feature>
<keyword evidence="4 11" id="KW-1133">Transmembrane helix</keyword>
<feature type="compositionally biased region" description="Basic and acidic residues" evidence="12">
    <location>
        <begin position="112"/>
        <end position="121"/>
    </location>
</feature>
<dbReference type="EMBL" id="JAULSR010000009">
    <property type="protein sequence ID" value="KAK0612299.1"/>
    <property type="molecule type" value="Genomic_DNA"/>
</dbReference>
<evidence type="ECO:0000256" key="4">
    <source>
        <dbReference type="ARBA" id="ARBA00022989"/>
    </source>
</evidence>
<dbReference type="PROSITE" id="PS50216">
    <property type="entry name" value="DHHC"/>
    <property type="match status" value="1"/>
</dbReference>
<dbReference type="GO" id="GO:0006612">
    <property type="term" value="P:protein targeting to membrane"/>
    <property type="evidence" value="ECO:0007669"/>
    <property type="project" value="TreeGrafter"/>
</dbReference>
<sequence length="407" mass="46248">MVSAVLAGTRWTTRIIPLILAGYIGLVTYVMIKRICVDFFLHHRQQSRTAIIFLVFYSVLLLLLLVTYSRLWLVVQINPGVVPLGPRAILQRERDVSGKRRRRSDGGEEDLEASRYDRWPDENPDSPGLEAFYSKDVFVCTNDGRPRWCSTCCNWKPDRAHHCSELDRCVKKMDHYCPWVGGVVGETSFKYFVQFTFYAALYYVVVVAAAGLCMRVTLANGEPLDGFVIAILAVSAFFAIFAFAMTCTAIRYICVNLTNVDYVKSKLGVYQLAIRVPRGTEDGFNYGVISYPLSPEPGSSPDLSGQTFTNNEPSSRDHLATRTFAIVKTEVGQNPWDMGYYRNWKSVMGSNAIDWLLPLRKSPCENEETSESFYKMGPLLQTLRTRFDLPDIPLDEKKEDTIKRVRK</sequence>
<evidence type="ECO:0000256" key="10">
    <source>
        <dbReference type="ARBA" id="ARBA00048048"/>
    </source>
</evidence>
<evidence type="ECO:0000256" key="3">
    <source>
        <dbReference type="ARBA" id="ARBA00022692"/>
    </source>
</evidence>
<evidence type="ECO:0000256" key="8">
    <source>
        <dbReference type="ARBA" id="ARBA00023315"/>
    </source>
</evidence>
<keyword evidence="8 11" id="KW-0012">Acyltransferase</keyword>
<dbReference type="PANTHER" id="PTHR22883">
    <property type="entry name" value="ZINC FINGER DHHC DOMAIN CONTAINING PROTEIN"/>
    <property type="match status" value="1"/>
</dbReference>
<comment type="domain">
    <text evidence="11">The DHHC domain is required for palmitoyltransferase activity.</text>
</comment>
<dbReference type="GO" id="GO:0005794">
    <property type="term" value="C:Golgi apparatus"/>
    <property type="evidence" value="ECO:0007669"/>
    <property type="project" value="TreeGrafter"/>
</dbReference>
<evidence type="ECO:0000313" key="15">
    <source>
        <dbReference type="Proteomes" id="UP001174934"/>
    </source>
</evidence>
<feature type="transmembrane region" description="Helical" evidence="11">
    <location>
        <begin position="52"/>
        <end position="73"/>
    </location>
</feature>
<keyword evidence="7" id="KW-0449">Lipoprotein</keyword>
<dbReference type="EC" id="2.3.1.225" evidence="11"/>
<gene>
    <name evidence="14" type="ORF">B0T17DRAFT_543181</name>
</gene>
<keyword evidence="3 11" id="KW-0812">Transmembrane</keyword>
<comment type="caution">
    <text evidence="14">The sequence shown here is derived from an EMBL/GenBank/DDBJ whole genome shotgun (WGS) entry which is preliminary data.</text>
</comment>
<dbReference type="InterPro" id="IPR001594">
    <property type="entry name" value="Palmitoyltrfase_DHHC"/>
</dbReference>
<evidence type="ECO:0000256" key="6">
    <source>
        <dbReference type="ARBA" id="ARBA00023139"/>
    </source>
</evidence>
<protein>
    <recommendedName>
        <fullName evidence="11">Palmitoyltransferase</fullName>
        <ecNumber evidence="11">2.3.1.225</ecNumber>
    </recommendedName>
</protein>
<evidence type="ECO:0000256" key="2">
    <source>
        <dbReference type="ARBA" id="ARBA00022679"/>
    </source>
</evidence>
<evidence type="ECO:0000256" key="5">
    <source>
        <dbReference type="ARBA" id="ARBA00023136"/>
    </source>
</evidence>
<dbReference type="GO" id="GO:0005783">
    <property type="term" value="C:endoplasmic reticulum"/>
    <property type="evidence" value="ECO:0007669"/>
    <property type="project" value="TreeGrafter"/>
</dbReference>
<organism evidence="14 15">
    <name type="scientific">Bombardia bombarda</name>
    <dbReference type="NCBI Taxonomy" id="252184"/>
    <lineage>
        <taxon>Eukaryota</taxon>
        <taxon>Fungi</taxon>
        <taxon>Dikarya</taxon>
        <taxon>Ascomycota</taxon>
        <taxon>Pezizomycotina</taxon>
        <taxon>Sordariomycetes</taxon>
        <taxon>Sordariomycetidae</taxon>
        <taxon>Sordariales</taxon>
        <taxon>Lasiosphaeriaceae</taxon>
        <taxon>Bombardia</taxon>
    </lineage>
</organism>
<dbReference type="GO" id="GO:0019706">
    <property type="term" value="F:protein-cysteine S-palmitoyltransferase activity"/>
    <property type="evidence" value="ECO:0007669"/>
    <property type="project" value="UniProtKB-EC"/>
</dbReference>
<comment type="subcellular location">
    <subcellularLocation>
        <location evidence="1">Membrane</location>
        <topology evidence="1">Multi-pass membrane protein</topology>
    </subcellularLocation>
</comment>
<feature type="domain" description="Palmitoyltransferase DHHC" evidence="13">
    <location>
        <begin position="145"/>
        <end position="265"/>
    </location>
</feature>
<evidence type="ECO:0000313" key="14">
    <source>
        <dbReference type="EMBL" id="KAK0612299.1"/>
    </source>
</evidence>
<reference evidence="14" key="1">
    <citation type="submission" date="2023-06" db="EMBL/GenBank/DDBJ databases">
        <title>Genome-scale phylogeny and comparative genomics of the fungal order Sordariales.</title>
        <authorList>
            <consortium name="Lawrence Berkeley National Laboratory"/>
            <person name="Hensen N."/>
            <person name="Bonometti L."/>
            <person name="Westerberg I."/>
            <person name="Brannstrom I.O."/>
            <person name="Guillou S."/>
            <person name="Cros-Aarteil S."/>
            <person name="Calhoun S."/>
            <person name="Haridas S."/>
            <person name="Kuo A."/>
            <person name="Mondo S."/>
            <person name="Pangilinan J."/>
            <person name="Riley R."/>
            <person name="LaButti K."/>
            <person name="Andreopoulos B."/>
            <person name="Lipzen A."/>
            <person name="Chen C."/>
            <person name="Yanf M."/>
            <person name="Daum C."/>
            <person name="Ng V."/>
            <person name="Clum A."/>
            <person name="Steindorff A."/>
            <person name="Ohm R."/>
            <person name="Martin F."/>
            <person name="Silar P."/>
            <person name="Natvig D."/>
            <person name="Lalanne C."/>
            <person name="Gautier V."/>
            <person name="Ament-velasquez S.L."/>
            <person name="Kruys A."/>
            <person name="Hutchinson M.I."/>
            <person name="Powell A.J."/>
            <person name="Barry K."/>
            <person name="Miller A.N."/>
            <person name="Grigoriev I.V."/>
            <person name="Debuchy R."/>
            <person name="Gladieux P."/>
            <person name="Thoren M.H."/>
            <person name="Johannesson H."/>
        </authorList>
    </citation>
    <scope>NUCLEOTIDE SEQUENCE</scope>
    <source>
        <strain evidence="14">SMH3391-2</strain>
    </source>
</reference>
<comment type="similarity">
    <text evidence="9">Belongs to the DHHC palmitoyltransferase family. PFA5 subfamily.</text>
</comment>
<feature type="region of interest" description="Disordered" evidence="12">
    <location>
        <begin position="99"/>
        <end position="123"/>
    </location>
</feature>
<proteinExistence type="inferred from homology"/>
<evidence type="ECO:0000256" key="1">
    <source>
        <dbReference type="ARBA" id="ARBA00004141"/>
    </source>
</evidence>
<name>A0AA39U6V7_9PEZI</name>